<name>A0ACC2I181_9PLEO</name>
<reference evidence="1" key="1">
    <citation type="submission" date="2022-11" db="EMBL/GenBank/DDBJ databases">
        <title>Genome Sequence of Boeremia exigua.</title>
        <authorList>
            <person name="Buettner E."/>
        </authorList>
    </citation>
    <scope>NUCLEOTIDE SEQUENCE</scope>
    <source>
        <strain evidence="1">CU02</strain>
    </source>
</reference>
<sequence length="735" mass="83323">MLGVDYHVQGLKIAIPEAPSRPVSTRRTEGRVALELNHTFASLFQEISESLDSESRHRIRELLECVDDDADTQRTKSSLTPPGKRKRRQEEVWGTTGHYEAHLNSSIEPQEGPDILVEDVMRNLGSRETGYFGQASEIQWLRTVQRRLQHIKAENCAPRNGLCSSLRDTNRARLDASHKTEHSKQTSTESLGNYITDASFYLDGSHIATDTFIDPYEMPDRSTAEKLFGCYMETVHSSFPLVPASFEVQFRGHMIFVKDNQAWNICGRWLAQLNLVFAIGAKYSHLIGAEWRGDERDHIQYMARAVQLMGSRSPVRSFTEPDLELIQANSSLSFYFLVTGNVSRAWATIGISLRHATALGLHLRNEDFAVHESNIGAPVSIWWVARSIECLLNTVTGRPPIISDEYCAESLPESLPNKNHNSEQSGKERLAKRRYFISRTKASILTRKAQRYLYSPHTAAQSWELIQARISDLLDELESWDEAALLPYPEAKHEDLEGISPREWFVFNTEYWSLKILLTQPYLIRLGGSTQNQGNTLTEFDTKTAEACVTAALAIVKILPEHPNHGDIYSEGPWWAILHIVMQSMTVLLLDVTHSVHNMHKENVSTIPAIKKLIRVLRAMQKNDPLAARAYAVVRKTLESASPTYHPKIHELTAWDRDDVSQPHTLQHFENALAEQPLWDWQDKVFSSVSDRSPGSDPSHQWLFDSFPTYQPPTPQSSQGNPNTTSLFDIGYCPN</sequence>
<evidence type="ECO:0000313" key="1">
    <source>
        <dbReference type="EMBL" id="KAJ8109116.1"/>
    </source>
</evidence>
<comment type="caution">
    <text evidence="1">The sequence shown here is derived from an EMBL/GenBank/DDBJ whole genome shotgun (WGS) entry which is preliminary data.</text>
</comment>
<evidence type="ECO:0000313" key="2">
    <source>
        <dbReference type="Proteomes" id="UP001153331"/>
    </source>
</evidence>
<dbReference type="Proteomes" id="UP001153331">
    <property type="component" value="Unassembled WGS sequence"/>
</dbReference>
<accession>A0ACC2I181</accession>
<organism evidence="1 2">
    <name type="scientific">Boeremia exigua</name>
    <dbReference type="NCBI Taxonomy" id="749465"/>
    <lineage>
        <taxon>Eukaryota</taxon>
        <taxon>Fungi</taxon>
        <taxon>Dikarya</taxon>
        <taxon>Ascomycota</taxon>
        <taxon>Pezizomycotina</taxon>
        <taxon>Dothideomycetes</taxon>
        <taxon>Pleosporomycetidae</taxon>
        <taxon>Pleosporales</taxon>
        <taxon>Pleosporineae</taxon>
        <taxon>Didymellaceae</taxon>
        <taxon>Boeremia</taxon>
    </lineage>
</organism>
<dbReference type="EMBL" id="JAPHNI010000654">
    <property type="protein sequence ID" value="KAJ8109116.1"/>
    <property type="molecule type" value="Genomic_DNA"/>
</dbReference>
<proteinExistence type="predicted"/>
<protein>
    <submittedName>
        <fullName evidence="1">Uncharacterized protein</fullName>
    </submittedName>
</protein>
<gene>
    <name evidence="1" type="ORF">OPT61_g7693</name>
</gene>
<keyword evidence="2" id="KW-1185">Reference proteome</keyword>